<sequence>MAAWISPVYALLERAFHPWGSAQDVLFAGGNSTFMRQLIWNPNVTPMWSVMVSSWFEDRWTPFGLPSNAASLDIPLWHNAFSPGLENLYDQCSASTRPQALTLAAQDQQAVPSFDFVSTGLASLDLVRAHQRGLCTPEPRTANEAMDFDSGDQVISIVSHRPCRRSPSVQAPDHQRGVAVCPVDDPSRSRADFVDDSVIQVGKDQDTSINGSRSTTTNSIDDLCCG</sequence>
<dbReference type="Proteomes" id="UP000332933">
    <property type="component" value="Unassembled WGS sequence"/>
</dbReference>
<keyword evidence="3" id="KW-1185">Reference proteome</keyword>
<evidence type="ECO:0000313" key="2">
    <source>
        <dbReference type="EMBL" id="VFT81840.1"/>
    </source>
</evidence>
<dbReference type="EMBL" id="VJMH01001224">
    <property type="protein sequence ID" value="KAF0712639.1"/>
    <property type="molecule type" value="Genomic_DNA"/>
</dbReference>
<dbReference type="EMBL" id="CAADRA010001224">
    <property type="protein sequence ID" value="VFT81840.1"/>
    <property type="molecule type" value="Genomic_DNA"/>
</dbReference>
<reference evidence="1" key="2">
    <citation type="submission" date="2019-06" db="EMBL/GenBank/DDBJ databases">
        <title>Genomics analysis of Aphanomyces spp. identifies a new class of oomycete effector associated with host adaptation.</title>
        <authorList>
            <person name="Gaulin E."/>
        </authorList>
    </citation>
    <scope>NUCLEOTIDE SEQUENCE</scope>
    <source>
        <strain evidence="1">CBS 578.67</strain>
    </source>
</reference>
<protein>
    <submittedName>
        <fullName evidence="2">Aste57867_4744 protein</fullName>
    </submittedName>
</protein>
<name>A0A485KC94_9STRA</name>
<evidence type="ECO:0000313" key="1">
    <source>
        <dbReference type="EMBL" id="KAF0712639.1"/>
    </source>
</evidence>
<evidence type="ECO:0000313" key="3">
    <source>
        <dbReference type="Proteomes" id="UP000332933"/>
    </source>
</evidence>
<gene>
    <name evidence="2" type="primary">Aste57867_4744</name>
    <name evidence="1" type="ORF">As57867_004731</name>
    <name evidence="2" type="ORF">ASTE57867_4744</name>
</gene>
<accession>A0A485KC94</accession>
<dbReference type="AlphaFoldDB" id="A0A485KC94"/>
<proteinExistence type="predicted"/>
<reference evidence="2 3" key="1">
    <citation type="submission" date="2019-03" db="EMBL/GenBank/DDBJ databases">
        <authorList>
            <person name="Gaulin E."/>
            <person name="Dumas B."/>
        </authorList>
    </citation>
    <scope>NUCLEOTIDE SEQUENCE [LARGE SCALE GENOMIC DNA]</scope>
    <source>
        <strain evidence="2">CBS 568.67</strain>
    </source>
</reference>
<organism evidence="2 3">
    <name type="scientific">Aphanomyces stellatus</name>
    <dbReference type="NCBI Taxonomy" id="120398"/>
    <lineage>
        <taxon>Eukaryota</taxon>
        <taxon>Sar</taxon>
        <taxon>Stramenopiles</taxon>
        <taxon>Oomycota</taxon>
        <taxon>Saprolegniomycetes</taxon>
        <taxon>Saprolegniales</taxon>
        <taxon>Verrucalvaceae</taxon>
        <taxon>Aphanomyces</taxon>
    </lineage>
</organism>